<accession>A0A8J2Y638</accession>
<dbReference type="Pfam" id="PF13181">
    <property type="entry name" value="TPR_8"/>
    <property type="match status" value="2"/>
</dbReference>
<gene>
    <name evidence="1" type="primary">sprE</name>
    <name evidence="1" type="ORF">GCM10011312_00330</name>
</gene>
<dbReference type="EMBL" id="BMGK01000001">
    <property type="protein sequence ID" value="GGD79946.1"/>
    <property type="molecule type" value="Genomic_DNA"/>
</dbReference>
<dbReference type="Proteomes" id="UP000652231">
    <property type="component" value="Unassembled WGS sequence"/>
</dbReference>
<dbReference type="RefSeq" id="WP_188438292.1">
    <property type="nucleotide sequence ID" value="NZ_BMGK01000001.1"/>
</dbReference>
<dbReference type="SUPFAM" id="SSF48452">
    <property type="entry name" value="TPR-like"/>
    <property type="match status" value="2"/>
</dbReference>
<dbReference type="InterPro" id="IPR011990">
    <property type="entry name" value="TPR-like_helical_dom_sf"/>
</dbReference>
<organism evidence="1 2">
    <name type="scientific">Planktosalinus lacus</name>
    <dbReference type="NCBI Taxonomy" id="1526573"/>
    <lineage>
        <taxon>Bacteria</taxon>
        <taxon>Pseudomonadati</taxon>
        <taxon>Bacteroidota</taxon>
        <taxon>Flavobacteriia</taxon>
        <taxon>Flavobacteriales</taxon>
        <taxon>Flavobacteriaceae</taxon>
        <taxon>Planktosalinus</taxon>
    </lineage>
</organism>
<evidence type="ECO:0000313" key="1">
    <source>
        <dbReference type="EMBL" id="GGD79946.1"/>
    </source>
</evidence>
<dbReference type="InterPro" id="IPR019734">
    <property type="entry name" value="TPR_rpt"/>
</dbReference>
<reference evidence="1" key="2">
    <citation type="submission" date="2020-09" db="EMBL/GenBank/DDBJ databases">
        <authorList>
            <person name="Sun Q."/>
            <person name="Zhou Y."/>
        </authorList>
    </citation>
    <scope>NUCLEOTIDE SEQUENCE</scope>
    <source>
        <strain evidence="1">CGMCC 1.12924</strain>
    </source>
</reference>
<dbReference type="SMART" id="SM00028">
    <property type="entry name" value="TPR"/>
    <property type="match status" value="5"/>
</dbReference>
<reference evidence="1" key="1">
    <citation type="journal article" date="2014" name="Int. J. Syst. Evol. Microbiol.">
        <title>Complete genome sequence of Corynebacterium casei LMG S-19264T (=DSM 44701T), isolated from a smear-ripened cheese.</title>
        <authorList>
            <consortium name="US DOE Joint Genome Institute (JGI-PGF)"/>
            <person name="Walter F."/>
            <person name="Albersmeier A."/>
            <person name="Kalinowski J."/>
            <person name="Ruckert C."/>
        </authorList>
    </citation>
    <scope>NUCLEOTIDE SEQUENCE</scope>
    <source>
        <strain evidence="1">CGMCC 1.12924</strain>
    </source>
</reference>
<proteinExistence type="predicted"/>
<name>A0A8J2Y638_9FLAO</name>
<comment type="caution">
    <text evidence="1">The sequence shown here is derived from an EMBL/GenBank/DDBJ whole genome shotgun (WGS) entry which is preliminary data.</text>
</comment>
<protein>
    <submittedName>
        <fullName evidence="1">Gliding motility protein</fullName>
    </submittedName>
</protein>
<evidence type="ECO:0000313" key="2">
    <source>
        <dbReference type="Proteomes" id="UP000652231"/>
    </source>
</evidence>
<keyword evidence="2" id="KW-1185">Reference proteome</keyword>
<dbReference type="Gene3D" id="1.25.40.10">
    <property type="entry name" value="Tetratricopeptide repeat domain"/>
    <property type="match status" value="4"/>
</dbReference>
<dbReference type="AlphaFoldDB" id="A0A8J2Y638"/>
<sequence>MTRNFRAVNAEFNAIYNGNLALEQGKQALVQNVKDDYFEVLPVERIQLSEEIQLPGENRNTDFERAEEKAVIAIQKHSIYFNGKEHNPQIDEAYMLLGKARYYESRFIPAIEAFNFVLHRYPTSNSVNKAKIWREKTNIRLKNEDVALKNLKELFENAELEDEDFADASAMIGQAYINMEHPDSALVHIKNAAKSTKDNETKGRLLFIKGQLYNILNQKDSANIAFNEVIELNRKSPRIYFIHSKIQKIKNFDYEKGDKLAQKEQFEDLIEDRENRPYLDVIHHQKGEFYLNIGETDEAITAYNKSIKEFRQNQKLQALNYSSLGDIYFDNSEYKTAGSYYDSTLQRLVENTREHRLIKKKRDNLEDVIRYEDIVTRNDSIISIIKMDESERLAYFTEYTNNLKNKAISDSIAMVKEKETFRSNEFFKGNQRGEDGEKSSGNFYFYNSTAVASGKLQFRRQWGDRELEDDWRRSNKRTSQSDIQSDALIAKGKPISENEAFNAESYLAEIPSDQKVIDSIVGERNMAYYQLGLIYKEKFKEYNLAIDRLETLLTFQLEERLVVPSKYHLYKAYELLGNSSKVQQYKNDIVTNHPDSRYAEIISNPEAVLAEDESSPEFKYNQLYRLFEEQQYTEVIEQSDKYITQYIGDAIVPKFEMLKATAIGKQDGLEAYKKAINFISLNYPNTEEGKKANNIYNAQIPKLENFDFKANNDTDRWKLIYEFNSNTSEDAIAFREKLDEAIKELNFDYLDTSIDYYNTSKKFVVVHGLYSQEGAKGFAETLKENKKFKISNPYIEISSPNYAVVQVHKNLDLYNDKIN</sequence>